<dbReference type="InterPro" id="IPR038607">
    <property type="entry name" value="PhoD-like_sf"/>
</dbReference>
<dbReference type="Pfam" id="PF09423">
    <property type="entry name" value="PhoD"/>
    <property type="match status" value="1"/>
</dbReference>
<evidence type="ECO:0000259" key="2">
    <source>
        <dbReference type="Pfam" id="PF16655"/>
    </source>
</evidence>
<dbReference type="AlphaFoldDB" id="A0A2T5GIA4"/>
<dbReference type="InterPro" id="IPR029052">
    <property type="entry name" value="Metallo-depent_PP-like"/>
</dbReference>
<comment type="caution">
    <text evidence="3">The sequence shown here is derived from an EMBL/GenBank/DDBJ whole genome shotgun (WGS) entry which is preliminary data.</text>
</comment>
<dbReference type="PANTHER" id="PTHR43606">
    <property type="entry name" value="PHOSPHATASE, PUTATIVE (AFU_ORTHOLOGUE AFUA_6G08710)-RELATED"/>
    <property type="match status" value="1"/>
</dbReference>
<evidence type="ECO:0000259" key="1">
    <source>
        <dbReference type="Pfam" id="PF09423"/>
    </source>
</evidence>
<dbReference type="SUPFAM" id="SSF56300">
    <property type="entry name" value="Metallo-dependent phosphatases"/>
    <property type="match status" value="1"/>
</dbReference>
<dbReference type="Gene3D" id="2.60.40.380">
    <property type="entry name" value="Purple acid phosphatase-like, N-terminal"/>
    <property type="match status" value="1"/>
</dbReference>
<dbReference type="Pfam" id="PF16655">
    <property type="entry name" value="PhoD_N"/>
    <property type="match status" value="1"/>
</dbReference>
<proteinExistence type="predicted"/>
<gene>
    <name evidence="3" type="ORF">C8J26_3395</name>
</gene>
<dbReference type="InterPro" id="IPR052900">
    <property type="entry name" value="Phospholipid_Metab_Enz"/>
</dbReference>
<accession>A0A2T5GIA4</accession>
<keyword evidence="4" id="KW-1185">Reference proteome</keyword>
<name>A0A2T5GIA4_9SPHN</name>
<dbReference type="InterPro" id="IPR032093">
    <property type="entry name" value="PhoD_N"/>
</dbReference>
<dbReference type="PANTHER" id="PTHR43606:SF2">
    <property type="entry name" value="ALKALINE PHOSPHATASE FAMILY PROTEIN (AFU_ORTHOLOGUE AFUA_5G03860)"/>
    <property type="match status" value="1"/>
</dbReference>
<dbReference type="CDD" id="cd07389">
    <property type="entry name" value="MPP_PhoD"/>
    <property type="match status" value="1"/>
</dbReference>
<dbReference type="Gene3D" id="3.60.21.70">
    <property type="entry name" value="PhoD-like phosphatase"/>
    <property type="match status" value="1"/>
</dbReference>
<evidence type="ECO:0000313" key="4">
    <source>
        <dbReference type="Proteomes" id="UP000244189"/>
    </source>
</evidence>
<feature type="domain" description="Phospholipase D N-terminal" evidence="2">
    <location>
        <begin position="58"/>
        <end position="155"/>
    </location>
</feature>
<dbReference type="InterPro" id="IPR018946">
    <property type="entry name" value="PhoD-like_MPP"/>
</dbReference>
<sequence length="539" mass="58934">MPGPVRRVVRAMPSGSTAVPQFDRRNMVKAGLSLALLGGVGAPRLLARANFTRDPFTLGIASGEPWPDGFVIWTRLAPEPQTPGGGMPPHDVPVRWEVAEDPGFRTVVRTGVAVAKADLAHSVHVEVDGLQSRRPYWYRFLVAGAGSSPVGTARTAPAAGTSPERLRLAMLGCQDFETGFFTAYAHVAREPDLDAVFHYGDYIYEMVARTEPSPRKHLGAETYTLDAYRRRYAQYKSDPDLQAAHAAVAFIMSFDDHEIDDNWAGEFDKDGNRPEIFALRKAAALQAWYEHVPVRRAQRPGAAHVRAYRRLDYGTLARMHVLDTRSFRSDQLCERPGIGRVELDACRPVDRPDRTMLGAAQEAWLDRGLGNDARWNFVAQQVLLMPYDARKDGATAPVVGKDNWNGYPLSRQRLVDSIARRGLKNVVIGSGDLHQHVVGSVPRDADDVGGAAIATEFLATSISSGGTGGAHYPGETGTLANNPNVALLNNQRGYQLFTVTPDAWRADVKVMDQVDRPGGQISTIARFVVDPKQPGPQSG</sequence>
<dbReference type="Proteomes" id="UP000244189">
    <property type="component" value="Unassembled WGS sequence"/>
</dbReference>
<dbReference type="EMBL" id="QAOG01000006">
    <property type="protein sequence ID" value="PTQ59068.1"/>
    <property type="molecule type" value="Genomic_DNA"/>
</dbReference>
<protein>
    <submittedName>
        <fullName evidence="3">Alkaline phosphatase D</fullName>
    </submittedName>
</protein>
<feature type="domain" description="PhoD-like phosphatase metallophosphatase" evidence="1">
    <location>
        <begin position="168"/>
        <end position="507"/>
    </location>
</feature>
<evidence type="ECO:0000313" key="3">
    <source>
        <dbReference type="EMBL" id="PTQ59068.1"/>
    </source>
</evidence>
<organism evidence="3 4">
    <name type="scientific">Sphingomonas aurantiaca</name>
    <dbReference type="NCBI Taxonomy" id="185949"/>
    <lineage>
        <taxon>Bacteria</taxon>
        <taxon>Pseudomonadati</taxon>
        <taxon>Pseudomonadota</taxon>
        <taxon>Alphaproteobacteria</taxon>
        <taxon>Sphingomonadales</taxon>
        <taxon>Sphingomonadaceae</taxon>
        <taxon>Sphingomonas</taxon>
    </lineage>
</organism>
<reference evidence="3 4" key="1">
    <citation type="submission" date="2018-04" db="EMBL/GenBank/DDBJ databases">
        <title>Genomic Encyclopedia of Type Strains, Phase III (KMG-III): the genomes of soil and plant-associated and newly described type strains.</title>
        <authorList>
            <person name="Whitman W."/>
        </authorList>
    </citation>
    <scope>NUCLEOTIDE SEQUENCE [LARGE SCALE GENOMIC DNA]</scope>
    <source>
        <strain evidence="3 4">MA101b</strain>
    </source>
</reference>